<comment type="similarity">
    <text evidence="1">Belongs to the methyltransferase superfamily. L-isoaspartyl/D-aspartyl protein methyltransferase family.</text>
</comment>
<evidence type="ECO:0000256" key="2">
    <source>
        <dbReference type="ARBA" id="ARBA00013346"/>
    </source>
</evidence>
<keyword evidence="5" id="KW-1185">Reference proteome</keyword>
<dbReference type="RefSeq" id="WP_106846443.1">
    <property type="nucleotide sequence ID" value="NZ_CP027792.1"/>
</dbReference>
<dbReference type="Proteomes" id="UP000241829">
    <property type="component" value="Chromosome"/>
</dbReference>
<dbReference type="GO" id="GO:0004719">
    <property type="term" value="F:protein-L-isoaspartate (D-aspartate) O-methyltransferase activity"/>
    <property type="evidence" value="ECO:0007669"/>
    <property type="project" value="InterPro"/>
</dbReference>
<evidence type="ECO:0000313" key="4">
    <source>
        <dbReference type="EMBL" id="AVP57890.1"/>
    </source>
</evidence>
<organism evidence="4 5">
    <name type="scientific">Pulveribacter suum</name>
    <dbReference type="NCBI Taxonomy" id="2116657"/>
    <lineage>
        <taxon>Bacteria</taxon>
        <taxon>Pseudomonadati</taxon>
        <taxon>Pseudomonadota</taxon>
        <taxon>Betaproteobacteria</taxon>
        <taxon>Burkholderiales</taxon>
        <taxon>Comamonadaceae</taxon>
        <taxon>Pulveribacter</taxon>
    </lineage>
</organism>
<dbReference type="PANTHER" id="PTHR11579">
    <property type="entry name" value="PROTEIN-L-ISOASPARTATE O-METHYLTRANSFERASE"/>
    <property type="match status" value="1"/>
</dbReference>
<name>A0A2P1NLJ0_9BURK</name>
<dbReference type="InterPro" id="IPR000682">
    <property type="entry name" value="PCMT"/>
</dbReference>
<dbReference type="AlphaFoldDB" id="A0A2P1NLJ0"/>
<dbReference type="InterPro" id="IPR029063">
    <property type="entry name" value="SAM-dependent_MTases_sf"/>
</dbReference>
<dbReference type="CDD" id="cd02440">
    <property type="entry name" value="AdoMet_MTases"/>
    <property type="match status" value="1"/>
</dbReference>
<dbReference type="EMBL" id="CP027792">
    <property type="protein sequence ID" value="AVP57890.1"/>
    <property type="molecule type" value="Genomic_DNA"/>
</dbReference>
<dbReference type="Gene3D" id="3.40.50.150">
    <property type="entry name" value="Vaccinia Virus protein VP39"/>
    <property type="match status" value="1"/>
</dbReference>
<dbReference type="GO" id="GO:0005737">
    <property type="term" value="C:cytoplasm"/>
    <property type="evidence" value="ECO:0007669"/>
    <property type="project" value="TreeGrafter"/>
</dbReference>
<keyword evidence="4" id="KW-0808">Transferase</keyword>
<dbReference type="KEGG" id="melm:C7H73_09615"/>
<reference evidence="5" key="1">
    <citation type="submission" date="2018-03" db="EMBL/GenBank/DDBJ databases">
        <title>Genome sequencing of Melaminivora sp. strain SC2-7.</title>
        <authorList>
            <person name="Kim S.-J."/>
            <person name="Heo J."/>
            <person name="Ahn J.-H."/>
            <person name="Kwon S.-W."/>
        </authorList>
    </citation>
    <scope>NUCLEOTIDE SEQUENCE [LARGE SCALE GENOMIC DNA]</scope>
    <source>
        <strain evidence="5">SC2-7</strain>
    </source>
</reference>
<keyword evidence="4" id="KW-0489">Methyltransferase</keyword>
<dbReference type="Pfam" id="PF01135">
    <property type="entry name" value="PCMT"/>
    <property type="match status" value="1"/>
</dbReference>
<dbReference type="GO" id="GO:0032259">
    <property type="term" value="P:methylation"/>
    <property type="evidence" value="ECO:0007669"/>
    <property type="project" value="UniProtKB-KW"/>
</dbReference>
<evidence type="ECO:0000256" key="3">
    <source>
        <dbReference type="ARBA" id="ARBA00030757"/>
    </source>
</evidence>
<dbReference type="OrthoDB" id="9810066at2"/>
<dbReference type="PANTHER" id="PTHR11579:SF18">
    <property type="entry name" value="PROTEIN-L-ISOASPARTATE O-METHYLTRANSFERASE"/>
    <property type="match status" value="1"/>
</dbReference>
<dbReference type="SUPFAM" id="SSF53335">
    <property type="entry name" value="S-adenosyl-L-methionine-dependent methyltransferases"/>
    <property type="match status" value="1"/>
</dbReference>
<proteinExistence type="inferred from homology"/>
<evidence type="ECO:0000256" key="1">
    <source>
        <dbReference type="ARBA" id="ARBA00005369"/>
    </source>
</evidence>
<accession>A0A2P1NLJ0</accession>
<gene>
    <name evidence="4" type="ORF">C7H73_09615</name>
</gene>
<evidence type="ECO:0000313" key="5">
    <source>
        <dbReference type="Proteomes" id="UP000241829"/>
    </source>
</evidence>
<protein>
    <recommendedName>
        <fullName evidence="2">Protein-L-isoaspartate O-methyltransferase</fullName>
    </recommendedName>
    <alternativeName>
        <fullName evidence="3">Protein L-isoaspartyl methyltransferase</fullName>
    </alternativeName>
</protein>
<sequence length="236" mass="26008">MNLPLNTFADVHDATAQARFNMIEQQIRPWNVLDEATLDTLAAVRREEFVPPALQGMAFADVELPLSSPVEQAERLGQVMLAPRVEARLLQDLQIQPTDRVLEIGAGSGYMAALLAHRAEHVVSLEIVPELVEFARENLRSAGVHNADVRQADGALDPINDGPFDVVVLSGSVAEVPHRLLALLREGGRLGAIVGLEPMMRATIVRRTGEGFETDQPWDAIVPRLRNFPEPSLFRF</sequence>